<keyword evidence="1" id="KW-0472">Membrane</keyword>
<feature type="transmembrane region" description="Helical" evidence="1">
    <location>
        <begin position="59"/>
        <end position="78"/>
    </location>
</feature>
<keyword evidence="1" id="KW-0812">Transmembrane</keyword>
<evidence type="ECO:0000313" key="2">
    <source>
        <dbReference type="EMBL" id="WGD42172.1"/>
    </source>
</evidence>
<keyword evidence="3" id="KW-1185">Reference proteome</keyword>
<organism evidence="2 3">
    <name type="scientific">Streptomyces cathayae</name>
    <dbReference type="NCBI Taxonomy" id="3031124"/>
    <lineage>
        <taxon>Bacteria</taxon>
        <taxon>Bacillati</taxon>
        <taxon>Actinomycetota</taxon>
        <taxon>Actinomycetes</taxon>
        <taxon>Kitasatosporales</taxon>
        <taxon>Streptomycetaceae</taxon>
        <taxon>Streptomyces</taxon>
    </lineage>
</organism>
<accession>A0ABY8K7B6</accession>
<keyword evidence="1" id="KW-1133">Transmembrane helix</keyword>
<proteinExistence type="predicted"/>
<evidence type="ECO:0000256" key="1">
    <source>
        <dbReference type="SAM" id="Phobius"/>
    </source>
</evidence>
<evidence type="ECO:0000313" key="3">
    <source>
        <dbReference type="Proteomes" id="UP001216440"/>
    </source>
</evidence>
<dbReference type="Proteomes" id="UP001216440">
    <property type="component" value="Chromosome"/>
</dbReference>
<protein>
    <recommendedName>
        <fullName evidence="4">Integral membrane protein</fullName>
    </recommendedName>
</protein>
<dbReference type="EMBL" id="CP121682">
    <property type="protein sequence ID" value="WGD42172.1"/>
    <property type="molecule type" value="Genomic_DNA"/>
</dbReference>
<feature type="transmembrane region" description="Helical" evidence="1">
    <location>
        <begin position="90"/>
        <end position="109"/>
    </location>
</feature>
<dbReference type="RefSeq" id="WP_279335226.1">
    <property type="nucleotide sequence ID" value="NZ_CP121682.1"/>
</dbReference>
<name>A0ABY8K7B6_9ACTN</name>
<reference evidence="2 3" key="1">
    <citation type="submission" date="2023-03" db="EMBL/GenBank/DDBJ databases">
        <authorList>
            <person name="Mo P."/>
        </authorList>
    </citation>
    <scope>NUCLEOTIDE SEQUENCE [LARGE SCALE GENOMIC DNA]</scope>
    <source>
        <strain evidence="2 3">HUAS 5</strain>
    </source>
</reference>
<gene>
    <name evidence="2" type="ORF">PYS65_19640</name>
</gene>
<sequence length="118" mass="12664">MNRRVSWGEALLVALACWVISGLGYAVFAALEDPGLTVAPLLGLGLVQWFWTRHRVWPAAVAAGLTGFVVLFGAVDLLRPDWGRYVGDALATGLGATAALVVFTLTCRIRTRTGSRNH</sequence>
<evidence type="ECO:0008006" key="4">
    <source>
        <dbReference type="Google" id="ProtNLM"/>
    </source>
</evidence>
<feature type="transmembrane region" description="Helical" evidence="1">
    <location>
        <begin position="36"/>
        <end position="52"/>
    </location>
</feature>